<dbReference type="EMBL" id="GBXM01102365">
    <property type="protein sequence ID" value="JAH06212.1"/>
    <property type="molecule type" value="Transcribed_RNA"/>
</dbReference>
<name>A0A0E9PPI6_ANGAN</name>
<accession>A0A0E9PPI6</accession>
<dbReference type="AlphaFoldDB" id="A0A0E9PPI6"/>
<sequence length="55" mass="6146">MRDRHTLHALATQLCVRNSDDNSHDNSHLQLQVKAVLGSNVTSTLRTKPCCLECN</sequence>
<protein>
    <submittedName>
        <fullName evidence="1">Uncharacterized protein</fullName>
    </submittedName>
</protein>
<proteinExistence type="predicted"/>
<reference evidence="1" key="2">
    <citation type="journal article" date="2015" name="Fish Shellfish Immunol.">
        <title>Early steps in the European eel (Anguilla anguilla)-Vibrio vulnificus interaction in the gills: Role of the RtxA13 toxin.</title>
        <authorList>
            <person name="Callol A."/>
            <person name="Pajuelo D."/>
            <person name="Ebbesson L."/>
            <person name="Teles M."/>
            <person name="MacKenzie S."/>
            <person name="Amaro C."/>
        </authorList>
    </citation>
    <scope>NUCLEOTIDE SEQUENCE</scope>
</reference>
<evidence type="ECO:0000313" key="1">
    <source>
        <dbReference type="EMBL" id="JAH06212.1"/>
    </source>
</evidence>
<reference evidence="1" key="1">
    <citation type="submission" date="2014-11" db="EMBL/GenBank/DDBJ databases">
        <authorList>
            <person name="Amaro Gonzalez C."/>
        </authorList>
    </citation>
    <scope>NUCLEOTIDE SEQUENCE</scope>
</reference>
<organism evidence="1">
    <name type="scientific">Anguilla anguilla</name>
    <name type="common">European freshwater eel</name>
    <name type="synonym">Muraena anguilla</name>
    <dbReference type="NCBI Taxonomy" id="7936"/>
    <lineage>
        <taxon>Eukaryota</taxon>
        <taxon>Metazoa</taxon>
        <taxon>Chordata</taxon>
        <taxon>Craniata</taxon>
        <taxon>Vertebrata</taxon>
        <taxon>Euteleostomi</taxon>
        <taxon>Actinopterygii</taxon>
        <taxon>Neopterygii</taxon>
        <taxon>Teleostei</taxon>
        <taxon>Anguilliformes</taxon>
        <taxon>Anguillidae</taxon>
        <taxon>Anguilla</taxon>
    </lineage>
</organism>